<gene>
    <name evidence="1" type="ORF">GCM10017600_86380</name>
</gene>
<dbReference type="AlphaFoldDB" id="A0A9W6IAR0"/>
<name>A0A9W6IAR0_9ACTN</name>
<reference evidence="1" key="1">
    <citation type="journal article" date="2014" name="Int. J. Syst. Evol. Microbiol.">
        <title>Complete genome sequence of Corynebacterium casei LMG S-19264T (=DSM 44701T), isolated from a smear-ripened cheese.</title>
        <authorList>
            <consortium name="US DOE Joint Genome Institute (JGI-PGF)"/>
            <person name="Walter F."/>
            <person name="Albersmeier A."/>
            <person name="Kalinowski J."/>
            <person name="Ruckert C."/>
        </authorList>
    </citation>
    <scope>NUCLEOTIDE SEQUENCE</scope>
    <source>
        <strain evidence="1">VKM Ac-2007</strain>
    </source>
</reference>
<comment type="caution">
    <text evidence="1">The sequence shown here is derived from an EMBL/GenBank/DDBJ whole genome shotgun (WGS) entry which is preliminary data.</text>
</comment>
<proteinExistence type="predicted"/>
<sequence>MGGRRASFCVWGTDVWAGSLFGLSGLSYMRSPPDRLNVSGGTAFGLGAPVAEGGVRERSD</sequence>
<evidence type="ECO:0000313" key="1">
    <source>
        <dbReference type="EMBL" id="GLK15225.1"/>
    </source>
</evidence>
<keyword evidence="2" id="KW-1185">Reference proteome</keyword>
<dbReference type="EMBL" id="BSEV01000045">
    <property type="protein sequence ID" value="GLK15225.1"/>
    <property type="molecule type" value="Genomic_DNA"/>
</dbReference>
<dbReference type="Proteomes" id="UP001143474">
    <property type="component" value="Unassembled WGS sequence"/>
</dbReference>
<accession>A0A9W6IAR0</accession>
<organism evidence="1 2">
    <name type="scientific">Streptosporangium carneum</name>
    <dbReference type="NCBI Taxonomy" id="47481"/>
    <lineage>
        <taxon>Bacteria</taxon>
        <taxon>Bacillati</taxon>
        <taxon>Actinomycetota</taxon>
        <taxon>Actinomycetes</taxon>
        <taxon>Streptosporangiales</taxon>
        <taxon>Streptosporangiaceae</taxon>
        <taxon>Streptosporangium</taxon>
    </lineage>
</organism>
<reference evidence="1" key="2">
    <citation type="submission" date="2023-01" db="EMBL/GenBank/DDBJ databases">
        <authorList>
            <person name="Sun Q."/>
            <person name="Evtushenko L."/>
        </authorList>
    </citation>
    <scope>NUCLEOTIDE SEQUENCE</scope>
    <source>
        <strain evidence="1">VKM Ac-2007</strain>
    </source>
</reference>
<evidence type="ECO:0000313" key="2">
    <source>
        <dbReference type="Proteomes" id="UP001143474"/>
    </source>
</evidence>
<protein>
    <submittedName>
        <fullName evidence="1">Uncharacterized protein</fullName>
    </submittedName>
</protein>